<gene>
    <name evidence="2" type="ORF">EOI86_05620</name>
</gene>
<sequence>MLKTHLSILAVFILLAIPVYLIDRWLLMPRGGGSFLDLSGLFFWLYVGFAAVHVVVSSLGFFLFRPGSMVALHVLAVLVSILALGLGIYAVESYSSMKTREAHQEKMSAREKLYDTVVLEKWWYAPEEADPQAVYMEVSFKRGGRFSGSMSARGPDEDSLIKFWAEMDRQVSVGPGDRQIFKMPVQRDQPGRADYVIFWLYLFPETPQLTDNHITKRYSPEIDLKDDGKVMYAVLPERSAAP</sequence>
<keyword evidence="1" id="KW-0472">Membrane</keyword>
<feature type="transmembrane region" description="Helical" evidence="1">
    <location>
        <begin position="43"/>
        <end position="64"/>
    </location>
</feature>
<feature type="transmembrane region" description="Helical" evidence="1">
    <location>
        <begin position="6"/>
        <end position="22"/>
    </location>
</feature>
<keyword evidence="3" id="KW-1185">Reference proteome</keyword>
<dbReference type="OrthoDB" id="8481081at2"/>
<reference evidence="3" key="1">
    <citation type="submission" date="2019-01" db="EMBL/GenBank/DDBJ databases">
        <title>Gri0909 isolated from a small marine red alga.</title>
        <authorList>
            <person name="Kim J."/>
            <person name="Jeong S.E."/>
            <person name="Jeon C.O."/>
        </authorList>
    </citation>
    <scope>NUCLEOTIDE SEQUENCE [LARGE SCALE GENOMIC DNA]</scope>
    <source>
        <strain evidence="3">Gri0909</strain>
    </source>
</reference>
<evidence type="ECO:0000313" key="3">
    <source>
        <dbReference type="Proteomes" id="UP000287447"/>
    </source>
</evidence>
<keyword evidence="1" id="KW-0812">Transmembrane</keyword>
<evidence type="ECO:0000313" key="2">
    <source>
        <dbReference type="EMBL" id="RVU38749.1"/>
    </source>
</evidence>
<keyword evidence="1" id="KW-1133">Transmembrane helix</keyword>
<organism evidence="2 3">
    <name type="scientific">Hwanghaeella grinnelliae</name>
    <dbReference type="NCBI Taxonomy" id="2500179"/>
    <lineage>
        <taxon>Bacteria</taxon>
        <taxon>Pseudomonadati</taxon>
        <taxon>Pseudomonadota</taxon>
        <taxon>Alphaproteobacteria</taxon>
        <taxon>Rhodospirillales</taxon>
        <taxon>Rhodospirillaceae</taxon>
        <taxon>Hwanghaeella</taxon>
    </lineage>
</organism>
<accession>A0A437QWA3</accession>
<dbReference type="Proteomes" id="UP000287447">
    <property type="component" value="Unassembled WGS sequence"/>
</dbReference>
<dbReference type="RefSeq" id="WP_127764121.1">
    <property type="nucleotide sequence ID" value="NZ_SADE01000001.1"/>
</dbReference>
<dbReference type="AlphaFoldDB" id="A0A437QWA3"/>
<feature type="transmembrane region" description="Helical" evidence="1">
    <location>
        <begin position="70"/>
        <end position="91"/>
    </location>
</feature>
<name>A0A437QWA3_9PROT</name>
<comment type="caution">
    <text evidence="2">The sequence shown here is derived from an EMBL/GenBank/DDBJ whole genome shotgun (WGS) entry which is preliminary data.</text>
</comment>
<evidence type="ECO:0000256" key="1">
    <source>
        <dbReference type="SAM" id="Phobius"/>
    </source>
</evidence>
<protein>
    <submittedName>
        <fullName evidence="2">Uncharacterized protein</fullName>
    </submittedName>
</protein>
<proteinExistence type="predicted"/>
<dbReference type="EMBL" id="SADE01000001">
    <property type="protein sequence ID" value="RVU38749.1"/>
    <property type="molecule type" value="Genomic_DNA"/>
</dbReference>